<dbReference type="Proteomes" id="UP000714275">
    <property type="component" value="Unassembled WGS sequence"/>
</dbReference>
<evidence type="ECO:0000313" key="2">
    <source>
        <dbReference type="Proteomes" id="UP000714275"/>
    </source>
</evidence>
<keyword evidence="2" id="KW-1185">Reference proteome</keyword>
<protein>
    <recommendedName>
        <fullName evidence="3">HNH endonuclease</fullName>
    </recommendedName>
</protein>
<dbReference type="PANTHER" id="PTHR37827:SF1">
    <property type="entry name" value="HNH DOMAIN-CONTAINING PROTEIN"/>
    <property type="match status" value="1"/>
</dbReference>
<reference evidence="1" key="1">
    <citation type="journal article" date="2020" name="New Phytol.">
        <title>Comparative genomics reveals dynamic genome evolution in host specialist ectomycorrhizal fungi.</title>
        <authorList>
            <person name="Lofgren L.A."/>
            <person name="Nguyen N.H."/>
            <person name="Vilgalys R."/>
            <person name="Ruytinx J."/>
            <person name="Liao H.L."/>
            <person name="Branco S."/>
            <person name="Kuo A."/>
            <person name="LaButti K."/>
            <person name="Lipzen A."/>
            <person name="Andreopoulos W."/>
            <person name="Pangilinan J."/>
            <person name="Riley R."/>
            <person name="Hundley H."/>
            <person name="Na H."/>
            <person name="Barry K."/>
            <person name="Grigoriev I.V."/>
            <person name="Stajich J.E."/>
            <person name="Kennedy P.G."/>
        </authorList>
    </citation>
    <scope>NUCLEOTIDE SEQUENCE</scope>
    <source>
        <strain evidence="1">DOB743</strain>
    </source>
</reference>
<accession>A0A9P6ZPS3</accession>
<evidence type="ECO:0008006" key="3">
    <source>
        <dbReference type="Google" id="ProtNLM"/>
    </source>
</evidence>
<name>A0A9P6ZPS3_9AGAM</name>
<comment type="caution">
    <text evidence="1">The sequence shown here is derived from an EMBL/GenBank/DDBJ whole genome shotgun (WGS) entry which is preliminary data.</text>
</comment>
<evidence type="ECO:0000313" key="1">
    <source>
        <dbReference type="EMBL" id="KAG1774565.1"/>
    </source>
</evidence>
<dbReference type="PANTHER" id="PTHR37827">
    <property type="entry name" value="TUDOR DOMAIN-CONTAINING PROTEIN"/>
    <property type="match status" value="1"/>
</dbReference>
<dbReference type="AlphaFoldDB" id="A0A9P6ZPS3"/>
<organism evidence="1 2">
    <name type="scientific">Suillus placidus</name>
    <dbReference type="NCBI Taxonomy" id="48579"/>
    <lineage>
        <taxon>Eukaryota</taxon>
        <taxon>Fungi</taxon>
        <taxon>Dikarya</taxon>
        <taxon>Basidiomycota</taxon>
        <taxon>Agaricomycotina</taxon>
        <taxon>Agaricomycetes</taxon>
        <taxon>Agaricomycetidae</taxon>
        <taxon>Boletales</taxon>
        <taxon>Suillineae</taxon>
        <taxon>Suillaceae</taxon>
        <taxon>Suillus</taxon>
    </lineage>
</organism>
<sequence>MLHDFISQACAPPPVWTSTCTKECEICEREVRLTCHHLIPRSTHAKVLKKKGRQMHPESMINFVAWLCRPCHSLAHIAAVMTNLLGTSTQLTSSYLGRTYSSGGNMLQSNGRVTKEDNSVTPGSSHLCHLCKT</sequence>
<gene>
    <name evidence="1" type="ORF">EV702DRAFT_1122875</name>
</gene>
<proteinExistence type="predicted"/>
<dbReference type="EMBL" id="JABBWD010000040">
    <property type="protein sequence ID" value="KAG1774565.1"/>
    <property type="molecule type" value="Genomic_DNA"/>
</dbReference>
<dbReference type="OrthoDB" id="4850648at2759"/>